<dbReference type="SMART" id="SM00356">
    <property type="entry name" value="ZnF_C3H1"/>
    <property type="match status" value="1"/>
</dbReference>
<keyword evidence="5" id="KW-1185">Reference proteome</keyword>
<feature type="domain" description="C3H1-type" evidence="3">
    <location>
        <begin position="79"/>
        <end position="106"/>
    </location>
</feature>
<gene>
    <name evidence="4" type="ORF">FOL47_003670</name>
</gene>
<evidence type="ECO:0000256" key="1">
    <source>
        <dbReference type="PROSITE-ProRule" id="PRU00723"/>
    </source>
</evidence>
<dbReference type="OrthoDB" id="3029567at2759"/>
<dbReference type="Proteomes" id="UP000591131">
    <property type="component" value="Unassembled WGS sequence"/>
</dbReference>
<evidence type="ECO:0000313" key="4">
    <source>
        <dbReference type="EMBL" id="KAF4648150.1"/>
    </source>
</evidence>
<reference evidence="4 5" key="1">
    <citation type="submission" date="2020-04" db="EMBL/GenBank/DDBJ databases">
        <title>Perkinsus chesapeaki whole genome sequence.</title>
        <authorList>
            <person name="Bogema D.R."/>
        </authorList>
    </citation>
    <scope>NUCLEOTIDE SEQUENCE [LARGE SCALE GENOMIC DNA]</scope>
    <source>
        <strain evidence="4">ATCC PRA-425</strain>
    </source>
</reference>
<dbReference type="InterPro" id="IPR000571">
    <property type="entry name" value="Znf_CCCH"/>
</dbReference>
<feature type="non-terminal residue" evidence="4">
    <location>
        <position position="325"/>
    </location>
</feature>
<feature type="region of interest" description="Disordered" evidence="2">
    <location>
        <begin position="55"/>
        <end position="77"/>
    </location>
</feature>
<name>A0A7J6KMD1_PERCH</name>
<keyword evidence="1" id="KW-0479">Metal-binding</keyword>
<keyword evidence="1" id="KW-0862">Zinc</keyword>
<feature type="region of interest" description="Disordered" evidence="2">
    <location>
        <begin position="267"/>
        <end position="302"/>
    </location>
</feature>
<dbReference type="PROSITE" id="PS50103">
    <property type="entry name" value="ZF_C3H1"/>
    <property type="match status" value="1"/>
</dbReference>
<keyword evidence="1" id="KW-0863">Zinc-finger</keyword>
<proteinExistence type="predicted"/>
<organism evidence="4 5">
    <name type="scientific">Perkinsus chesapeaki</name>
    <name type="common">Clam parasite</name>
    <name type="synonym">Perkinsus andrewsi</name>
    <dbReference type="NCBI Taxonomy" id="330153"/>
    <lineage>
        <taxon>Eukaryota</taxon>
        <taxon>Sar</taxon>
        <taxon>Alveolata</taxon>
        <taxon>Perkinsozoa</taxon>
        <taxon>Perkinsea</taxon>
        <taxon>Perkinsida</taxon>
        <taxon>Perkinsidae</taxon>
        <taxon>Perkinsus</taxon>
    </lineage>
</organism>
<feature type="compositionally biased region" description="Low complexity" evidence="2">
    <location>
        <begin position="61"/>
        <end position="76"/>
    </location>
</feature>
<feature type="compositionally biased region" description="Low complexity" evidence="2">
    <location>
        <begin position="273"/>
        <end position="295"/>
    </location>
</feature>
<dbReference type="AlphaFoldDB" id="A0A7J6KMD1"/>
<evidence type="ECO:0000256" key="2">
    <source>
        <dbReference type="SAM" id="MobiDB-lite"/>
    </source>
</evidence>
<dbReference type="EMBL" id="JAAPAO010002153">
    <property type="protein sequence ID" value="KAF4648150.1"/>
    <property type="molecule type" value="Genomic_DNA"/>
</dbReference>
<evidence type="ECO:0000259" key="3">
    <source>
        <dbReference type="PROSITE" id="PS50103"/>
    </source>
</evidence>
<feature type="zinc finger region" description="C3H1-type" evidence="1">
    <location>
        <begin position="79"/>
        <end position="106"/>
    </location>
</feature>
<feature type="region of interest" description="Disordered" evidence="2">
    <location>
        <begin position="104"/>
        <end position="138"/>
    </location>
</feature>
<dbReference type="GO" id="GO:0008270">
    <property type="term" value="F:zinc ion binding"/>
    <property type="evidence" value="ECO:0007669"/>
    <property type="project" value="UniProtKB-KW"/>
</dbReference>
<accession>A0A7J6KMD1</accession>
<evidence type="ECO:0000313" key="5">
    <source>
        <dbReference type="Proteomes" id="UP000591131"/>
    </source>
</evidence>
<feature type="compositionally biased region" description="Low complexity" evidence="2">
    <location>
        <begin position="109"/>
        <end position="138"/>
    </location>
</feature>
<protein>
    <recommendedName>
        <fullName evidence="3">C3H1-type domain-containing protein</fullName>
    </recommendedName>
</protein>
<sequence length="325" mass="35685">MCQPMHESTLKRAFLNALTKDIQAAFTTVYPNSRKITLADTIDWAISYEQTHPTTSQAVLTPQQPRTSPTQSTTDTLKPKTSQICFNYQNGRCLFGDKCFRRHEPKDPPTTSTTHNTTTTATTNTPSTSTTTSSTTTTNGLASISDLQNLPSKLITLQLAPDKVLTAILDTVCAESIINANCLPPTTTLEDLSPAATVTCLNASTVHFTKTTLLTWSFKDNSITHTTNFYVADDLLPPPVDVIIGLKTQKANNFYFNPIDDKILTNSTDNEDTINTGPDQTTTTPTSHVQSTTTHIPSSMSTDDSTYAPLQYEIIHIIYDGPWLR</sequence>
<comment type="caution">
    <text evidence="4">The sequence shown here is derived from an EMBL/GenBank/DDBJ whole genome shotgun (WGS) entry which is preliminary data.</text>
</comment>